<dbReference type="SUPFAM" id="SSF54427">
    <property type="entry name" value="NTF2-like"/>
    <property type="match status" value="1"/>
</dbReference>
<dbReference type="EMBL" id="JADGIZ020000006">
    <property type="protein sequence ID" value="KAL2918447.1"/>
    <property type="molecule type" value="Genomic_DNA"/>
</dbReference>
<feature type="compositionally biased region" description="Low complexity" evidence="1">
    <location>
        <begin position="185"/>
        <end position="211"/>
    </location>
</feature>
<keyword evidence="3" id="KW-1185">Reference proteome</keyword>
<comment type="caution">
    <text evidence="2">The sequence shown here is derived from an EMBL/GenBank/DDBJ whole genome shotgun (WGS) entry which is preliminary data.</text>
</comment>
<gene>
    <name evidence="2" type="ORF">HK105_201848</name>
</gene>
<feature type="region of interest" description="Disordered" evidence="1">
    <location>
        <begin position="181"/>
        <end position="211"/>
    </location>
</feature>
<accession>A0ABR4NG20</accession>
<reference evidence="2 3" key="1">
    <citation type="submission" date="2023-09" db="EMBL/GenBank/DDBJ databases">
        <title>Pangenome analysis of Batrachochytrium dendrobatidis and related Chytrids.</title>
        <authorList>
            <person name="Yacoub M.N."/>
            <person name="Stajich J.E."/>
            <person name="James T.Y."/>
        </authorList>
    </citation>
    <scope>NUCLEOTIDE SEQUENCE [LARGE SCALE GENOMIC DNA]</scope>
    <source>
        <strain evidence="2 3">JEL0888</strain>
    </source>
</reference>
<dbReference type="Gene3D" id="3.10.450.50">
    <property type="match status" value="1"/>
</dbReference>
<dbReference type="Proteomes" id="UP001527925">
    <property type="component" value="Unassembled WGS sequence"/>
</dbReference>
<sequence length="211" mass="23031">MATHRTAAPAGGRQRSLRDLAKEIHASLYCSNPDYQRAAIDAHYRHDAAFEDPLVSVTGTPSIIAQFLFLTWFPAMQVEVSSVYETFTSLPGRTDLVDVIVVDSWVTFTLVPGLVKLPIRFISKFEFDEHQRVYRHEDIWSVRDVLANLPIGLGWVYGVFRKINGAVSSVAINAIAGLQSRSRQPSASLSGASVPSVSGPSGTASSKAKRA</sequence>
<evidence type="ECO:0000256" key="1">
    <source>
        <dbReference type="SAM" id="MobiDB-lite"/>
    </source>
</evidence>
<protein>
    <recommendedName>
        <fullName evidence="4">SnoaL-like domain-containing protein</fullName>
    </recommendedName>
</protein>
<evidence type="ECO:0008006" key="4">
    <source>
        <dbReference type="Google" id="ProtNLM"/>
    </source>
</evidence>
<evidence type="ECO:0000313" key="3">
    <source>
        <dbReference type="Proteomes" id="UP001527925"/>
    </source>
</evidence>
<evidence type="ECO:0000313" key="2">
    <source>
        <dbReference type="EMBL" id="KAL2918447.1"/>
    </source>
</evidence>
<dbReference type="InterPro" id="IPR032710">
    <property type="entry name" value="NTF2-like_dom_sf"/>
</dbReference>
<organism evidence="2 3">
    <name type="scientific">Polyrhizophydium stewartii</name>
    <dbReference type="NCBI Taxonomy" id="2732419"/>
    <lineage>
        <taxon>Eukaryota</taxon>
        <taxon>Fungi</taxon>
        <taxon>Fungi incertae sedis</taxon>
        <taxon>Chytridiomycota</taxon>
        <taxon>Chytridiomycota incertae sedis</taxon>
        <taxon>Chytridiomycetes</taxon>
        <taxon>Rhizophydiales</taxon>
        <taxon>Rhizophydiales incertae sedis</taxon>
        <taxon>Polyrhizophydium</taxon>
    </lineage>
</organism>
<proteinExistence type="predicted"/>
<name>A0ABR4NG20_9FUNG</name>